<keyword evidence="6 7" id="KW-0472">Membrane</keyword>
<evidence type="ECO:0000256" key="4">
    <source>
        <dbReference type="ARBA" id="ARBA00022692"/>
    </source>
</evidence>
<feature type="transmembrane region" description="Helical" evidence="7">
    <location>
        <begin position="344"/>
        <end position="364"/>
    </location>
</feature>
<feature type="transmembrane region" description="Helical" evidence="7">
    <location>
        <begin position="36"/>
        <end position="63"/>
    </location>
</feature>
<evidence type="ECO:0000256" key="2">
    <source>
        <dbReference type="ARBA" id="ARBA00006772"/>
    </source>
</evidence>
<evidence type="ECO:0000256" key="3">
    <source>
        <dbReference type="ARBA" id="ARBA00022448"/>
    </source>
</evidence>
<dbReference type="PROSITE" id="PS01271">
    <property type="entry name" value="NA_SULFATE"/>
    <property type="match status" value="1"/>
</dbReference>
<name>A0A7M5X7B0_9CNID</name>
<feature type="transmembrane region" description="Helical" evidence="7">
    <location>
        <begin position="276"/>
        <end position="298"/>
    </location>
</feature>
<evidence type="ECO:0000256" key="6">
    <source>
        <dbReference type="ARBA" id="ARBA00023136"/>
    </source>
</evidence>
<protein>
    <submittedName>
        <fullName evidence="9">Uncharacterized protein</fullName>
    </submittedName>
</protein>
<evidence type="ECO:0000256" key="8">
    <source>
        <dbReference type="SAM" id="SignalP"/>
    </source>
</evidence>
<keyword evidence="5 7" id="KW-1133">Transmembrane helix</keyword>
<evidence type="ECO:0000256" key="1">
    <source>
        <dbReference type="ARBA" id="ARBA00004141"/>
    </source>
</evidence>
<dbReference type="AlphaFoldDB" id="A0A7M5X7B0"/>
<evidence type="ECO:0000256" key="5">
    <source>
        <dbReference type="ARBA" id="ARBA00022989"/>
    </source>
</evidence>
<organism evidence="9 10">
    <name type="scientific">Clytia hemisphaerica</name>
    <dbReference type="NCBI Taxonomy" id="252671"/>
    <lineage>
        <taxon>Eukaryota</taxon>
        <taxon>Metazoa</taxon>
        <taxon>Cnidaria</taxon>
        <taxon>Hydrozoa</taxon>
        <taxon>Hydroidolina</taxon>
        <taxon>Leptothecata</taxon>
        <taxon>Obeliida</taxon>
        <taxon>Clytiidae</taxon>
        <taxon>Clytia</taxon>
    </lineage>
</organism>
<evidence type="ECO:0000256" key="7">
    <source>
        <dbReference type="SAM" id="Phobius"/>
    </source>
</evidence>
<comment type="subcellular location">
    <subcellularLocation>
        <location evidence="1">Membrane</location>
        <topology evidence="1">Multi-pass membrane protein</topology>
    </subcellularLocation>
</comment>
<evidence type="ECO:0000313" key="9">
    <source>
        <dbReference type="EnsemblMetazoa" id="CLYHEMP018549.1"/>
    </source>
</evidence>
<feature type="transmembrane region" description="Helical" evidence="7">
    <location>
        <begin position="84"/>
        <end position="101"/>
    </location>
</feature>
<dbReference type="InterPro" id="IPR001898">
    <property type="entry name" value="SLC13A/DASS"/>
</dbReference>
<accession>A0A7M5X7B0</accession>
<feature type="transmembrane region" description="Helical" evidence="7">
    <location>
        <begin position="121"/>
        <end position="144"/>
    </location>
</feature>
<reference evidence="9" key="1">
    <citation type="submission" date="2021-01" db="UniProtKB">
        <authorList>
            <consortium name="EnsemblMetazoa"/>
        </authorList>
    </citation>
    <scope>IDENTIFICATION</scope>
</reference>
<dbReference type="GeneID" id="136814969"/>
<feature type="transmembrane region" description="Helical" evidence="7">
    <location>
        <begin position="434"/>
        <end position="459"/>
    </location>
</feature>
<dbReference type="PANTHER" id="PTHR10283:SF82">
    <property type="entry name" value="SOLUTE CARRIER FAMILY 13 MEMBER 2"/>
    <property type="match status" value="1"/>
</dbReference>
<evidence type="ECO:0000313" key="10">
    <source>
        <dbReference type="Proteomes" id="UP000594262"/>
    </source>
</evidence>
<feature type="transmembrane region" description="Helical" evidence="7">
    <location>
        <begin position="552"/>
        <end position="573"/>
    </location>
</feature>
<feature type="chain" id="PRO_5029617185" evidence="8">
    <location>
        <begin position="27"/>
        <end position="615"/>
    </location>
</feature>
<keyword evidence="8" id="KW-0732">Signal</keyword>
<dbReference type="PANTHER" id="PTHR10283">
    <property type="entry name" value="SOLUTE CARRIER FAMILY 13 MEMBER"/>
    <property type="match status" value="1"/>
</dbReference>
<dbReference type="Pfam" id="PF00939">
    <property type="entry name" value="Na_sulph_symp"/>
    <property type="match status" value="1"/>
</dbReference>
<keyword evidence="10" id="KW-1185">Reference proteome</keyword>
<dbReference type="GO" id="GO:0005886">
    <property type="term" value="C:plasma membrane"/>
    <property type="evidence" value="ECO:0007669"/>
    <property type="project" value="TreeGrafter"/>
</dbReference>
<dbReference type="EnsemblMetazoa" id="CLYHEMT018549.1">
    <property type="protein sequence ID" value="CLYHEMP018549.1"/>
    <property type="gene ID" value="CLYHEMG018549"/>
</dbReference>
<proteinExistence type="inferred from homology"/>
<feature type="signal peptide" evidence="8">
    <location>
        <begin position="1"/>
        <end position="26"/>
    </location>
</feature>
<dbReference type="OrthoDB" id="6493944at2759"/>
<dbReference type="GO" id="GO:0015141">
    <property type="term" value="F:succinate transmembrane transporter activity"/>
    <property type="evidence" value="ECO:0007669"/>
    <property type="project" value="UniProtKB-ARBA"/>
</dbReference>
<dbReference type="RefSeq" id="XP_066927493.1">
    <property type="nucleotide sequence ID" value="XM_067071392.1"/>
</dbReference>
<comment type="similarity">
    <text evidence="2">Belongs to the SLC13A/DASS transporter (TC 2.A.47) family. NADC subfamily.</text>
</comment>
<keyword evidence="3" id="KW-0813">Transport</keyword>
<sequence length="615" mass="68427">MENLKRYKRLLILVLTPILLSPMVIAIDEPEMRCAYGIAIMAVFWVTEVTPLAVTSLLPLIIFPFLGLLPAKVVCMQYMKDTNILLLGGLLIALAIERWNVHKRVALLVLLMVGTQPRRLMLGFMVTTAFISMWITNTATTAMMTPIMEAVLKQLDKKFHKDGGEEKDEKEQLEADEEAAANVIDNGNSIQHEEETMRYNVKEGTVSNSDTMTKLVINSKDNEEYERHRQLCKAMLLCICYSANIGGTGTLTGTAPQLVLAGQVDDVFPKAPSVSFIFWFVYAFPQMLIFLLIAWIYLQAMFLGIGLRHFSFLKRMCGKGAPKSDKGKEMYDVMKKQYDDLGPVTYAEITVLINFLMLVLLWFFREPKFMPGWGELFKAKYISDGTAAIIIGFLLFQLPSQTPEIFAKGRPKKKLPSKTILEWKYVSEKFPWNVLFLLGAGFALATACKESGLSLYLSCQLSSLKSIPESALVFIICTMLTFLTEITSNTATATILLPILASLGQSIGVNPLYMMVPATVCASFAFMLPVATPPNAIVFGTGRLTVADMAKAGFGMNIIGILLVTLSINTWGYEYYDLGTFPEWARASESMKDACYPNATIAMGNSTLANSTFFY</sequence>
<dbReference type="InterPro" id="IPR031312">
    <property type="entry name" value="Na/sul_symport_CS"/>
</dbReference>
<feature type="transmembrane region" description="Helical" evidence="7">
    <location>
        <begin position="471"/>
        <end position="500"/>
    </location>
</feature>
<feature type="transmembrane region" description="Helical" evidence="7">
    <location>
        <begin position="234"/>
        <end position="256"/>
    </location>
</feature>
<keyword evidence="4 7" id="KW-0812">Transmembrane</keyword>
<dbReference type="Proteomes" id="UP000594262">
    <property type="component" value="Unplaced"/>
</dbReference>